<comment type="caution">
    <text evidence="1">The sequence shown here is derived from an EMBL/GenBank/DDBJ whole genome shotgun (WGS) entry which is preliminary data.</text>
</comment>
<evidence type="ECO:0000313" key="2">
    <source>
        <dbReference type="Proteomes" id="UP000593564"/>
    </source>
</evidence>
<name>A0A7J7FVP3_CAMSI</name>
<dbReference type="AlphaFoldDB" id="A0A7J7FVP3"/>
<proteinExistence type="predicted"/>
<dbReference type="EMBL" id="JACBKZ010000014">
    <property type="protein sequence ID" value="KAF5932453.1"/>
    <property type="molecule type" value="Genomic_DNA"/>
</dbReference>
<protein>
    <submittedName>
        <fullName evidence="1">Uncharacterized protein</fullName>
    </submittedName>
</protein>
<dbReference type="Proteomes" id="UP000593564">
    <property type="component" value="Unassembled WGS sequence"/>
</dbReference>
<reference evidence="2" key="1">
    <citation type="journal article" date="2020" name="Nat. Commun.">
        <title>Genome assembly of wild tea tree DASZ reveals pedigree and selection history of tea varieties.</title>
        <authorList>
            <person name="Zhang W."/>
            <person name="Zhang Y."/>
            <person name="Qiu H."/>
            <person name="Guo Y."/>
            <person name="Wan H."/>
            <person name="Zhang X."/>
            <person name="Scossa F."/>
            <person name="Alseekh S."/>
            <person name="Zhang Q."/>
            <person name="Wang P."/>
            <person name="Xu L."/>
            <person name="Schmidt M.H."/>
            <person name="Jia X."/>
            <person name="Li D."/>
            <person name="Zhu A."/>
            <person name="Guo F."/>
            <person name="Chen W."/>
            <person name="Ni D."/>
            <person name="Usadel B."/>
            <person name="Fernie A.R."/>
            <person name="Wen W."/>
        </authorList>
    </citation>
    <scope>NUCLEOTIDE SEQUENCE [LARGE SCALE GENOMIC DNA]</scope>
    <source>
        <strain evidence="2">cv. G240</strain>
    </source>
</reference>
<organism evidence="1 2">
    <name type="scientific">Camellia sinensis</name>
    <name type="common">Tea plant</name>
    <name type="synonym">Thea sinensis</name>
    <dbReference type="NCBI Taxonomy" id="4442"/>
    <lineage>
        <taxon>Eukaryota</taxon>
        <taxon>Viridiplantae</taxon>
        <taxon>Streptophyta</taxon>
        <taxon>Embryophyta</taxon>
        <taxon>Tracheophyta</taxon>
        <taxon>Spermatophyta</taxon>
        <taxon>Magnoliopsida</taxon>
        <taxon>eudicotyledons</taxon>
        <taxon>Gunneridae</taxon>
        <taxon>Pentapetalae</taxon>
        <taxon>asterids</taxon>
        <taxon>Ericales</taxon>
        <taxon>Theaceae</taxon>
        <taxon>Camellia</taxon>
    </lineage>
</organism>
<keyword evidence="2" id="KW-1185">Reference proteome</keyword>
<gene>
    <name evidence="1" type="ORF">HYC85_028624</name>
</gene>
<accession>A0A7J7FVP3</accession>
<sequence length="89" mass="9466">MRDADMLINLLHLKSTLSALSTHGTAIQSVSTNLAVHHLTQLSAHSAGSSATGVQHHDRRHPGCTSCPSLAIAELRPCRARPHSGEVEL</sequence>
<reference evidence="1 2" key="2">
    <citation type="submission" date="2020-07" db="EMBL/GenBank/DDBJ databases">
        <title>Genome assembly of wild tea tree DASZ reveals pedigree and selection history of tea varieties.</title>
        <authorList>
            <person name="Zhang W."/>
        </authorList>
    </citation>
    <scope>NUCLEOTIDE SEQUENCE [LARGE SCALE GENOMIC DNA]</scope>
    <source>
        <strain evidence="2">cv. G240</strain>
        <tissue evidence="1">Leaf</tissue>
    </source>
</reference>
<evidence type="ECO:0000313" key="1">
    <source>
        <dbReference type="EMBL" id="KAF5932453.1"/>
    </source>
</evidence>